<keyword evidence="3" id="KW-1003">Cell membrane</keyword>
<reference evidence="20" key="4">
    <citation type="submission" date="2025-09" db="UniProtKB">
        <authorList>
            <consortium name="Ensembl"/>
        </authorList>
    </citation>
    <scope>IDENTIFICATION</scope>
</reference>
<evidence type="ECO:0000256" key="12">
    <source>
        <dbReference type="ARBA" id="ARBA00023239"/>
    </source>
</evidence>
<name>A0AAX7VKR8_ASTCA</name>
<dbReference type="InterPro" id="IPR001245">
    <property type="entry name" value="Ser-Thr/Tyr_kinase_cat_dom"/>
</dbReference>
<dbReference type="GO" id="GO:0035556">
    <property type="term" value="P:intracellular signal transduction"/>
    <property type="evidence" value="ECO:0007669"/>
    <property type="project" value="InterPro"/>
</dbReference>
<reference evidence="20" key="3">
    <citation type="submission" date="2025-08" db="UniProtKB">
        <authorList>
            <consortium name="Ensembl"/>
        </authorList>
    </citation>
    <scope>IDENTIFICATION</scope>
</reference>
<feature type="signal peptide" evidence="17">
    <location>
        <begin position="1"/>
        <end position="24"/>
    </location>
</feature>
<dbReference type="Proteomes" id="UP000265100">
    <property type="component" value="Chromosome 4"/>
</dbReference>
<dbReference type="InterPro" id="IPR018297">
    <property type="entry name" value="A/G_cyclase_CS"/>
</dbReference>
<dbReference type="GO" id="GO:0005525">
    <property type="term" value="F:GTP binding"/>
    <property type="evidence" value="ECO:0007669"/>
    <property type="project" value="UniProtKB-KW"/>
</dbReference>
<comment type="subcellular location">
    <subcellularLocation>
        <location evidence="2">Cell membrane</location>
        <topology evidence="2">Single-pass type I membrane protein</topology>
    </subcellularLocation>
    <subcellularLocation>
        <location evidence="1">Endoplasmic reticulum membrane</location>
        <topology evidence="1">Single-pass type I membrane protein</topology>
    </subcellularLocation>
</comment>
<comment type="catalytic activity">
    <reaction evidence="14">
        <text>GTP = 3',5'-cyclic GMP + diphosphate</text>
        <dbReference type="Rhea" id="RHEA:13665"/>
        <dbReference type="ChEBI" id="CHEBI:33019"/>
        <dbReference type="ChEBI" id="CHEBI:37565"/>
        <dbReference type="ChEBI" id="CHEBI:57746"/>
        <dbReference type="EC" id="4.6.1.2"/>
    </reaction>
    <physiologicalReaction direction="left-to-right" evidence="14">
        <dbReference type="Rhea" id="RHEA:13666"/>
    </physiologicalReaction>
</comment>
<evidence type="ECO:0000256" key="4">
    <source>
        <dbReference type="ARBA" id="ARBA00022692"/>
    </source>
</evidence>
<evidence type="ECO:0000256" key="14">
    <source>
        <dbReference type="ARBA" id="ARBA00036920"/>
    </source>
</evidence>
<dbReference type="SUPFAM" id="SSF53822">
    <property type="entry name" value="Periplasmic binding protein-like I"/>
    <property type="match status" value="1"/>
</dbReference>
<evidence type="ECO:0000313" key="21">
    <source>
        <dbReference type="Proteomes" id="UP000265100"/>
    </source>
</evidence>
<evidence type="ECO:0000256" key="13">
    <source>
        <dbReference type="ARBA" id="ARBA00023293"/>
    </source>
</evidence>
<evidence type="ECO:0000256" key="10">
    <source>
        <dbReference type="ARBA" id="ARBA00023170"/>
    </source>
</evidence>
<evidence type="ECO:0000256" key="7">
    <source>
        <dbReference type="ARBA" id="ARBA00022989"/>
    </source>
</evidence>
<dbReference type="CDD" id="cd07302">
    <property type="entry name" value="CHD"/>
    <property type="match status" value="1"/>
</dbReference>
<dbReference type="GO" id="GO:0001653">
    <property type="term" value="F:peptide receptor activity"/>
    <property type="evidence" value="ECO:0007669"/>
    <property type="project" value="TreeGrafter"/>
</dbReference>
<evidence type="ECO:0000256" key="5">
    <source>
        <dbReference type="ARBA" id="ARBA00022741"/>
    </source>
</evidence>
<dbReference type="InterPro" id="IPR011009">
    <property type="entry name" value="Kinase-like_dom_sf"/>
</dbReference>
<dbReference type="Gene3D" id="1.10.510.10">
    <property type="entry name" value="Transferase(Phosphotransferase) domain 1"/>
    <property type="match status" value="1"/>
</dbReference>
<dbReference type="Ensembl" id="ENSACLT00000073695.1">
    <property type="protein sequence ID" value="ENSACLP00000082329.1"/>
    <property type="gene ID" value="ENSACLG00000014890.2"/>
</dbReference>
<dbReference type="FunFam" id="3.30.70.1230:FF:000015">
    <property type="entry name" value="Guanylate cyclase"/>
    <property type="match status" value="1"/>
</dbReference>
<dbReference type="GO" id="GO:0005789">
    <property type="term" value="C:endoplasmic reticulum membrane"/>
    <property type="evidence" value="ECO:0007669"/>
    <property type="project" value="UniProtKB-SubCell"/>
</dbReference>
<dbReference type="Pfam" id="PF00211">
    <property type="entry name" value="Guanylate_cyc"/>
    <property type="match status" value="1"/>
</dbReference>
<dbReference type="SUPFAM" id="SSF56112">
    <property type="entry name" value="Protein kinase-like (PK-like)"/>
    <property type="match status" value="1"/>
</dbReference>
<feature type="domain" description="Guanylate cyclase" evidence="19">
    <location>
        <begin position="606"/>
        <end position="736"/>
    </location>
</feature>
<dbReference type="GO" id="GO:0004672">
    <property type="term" value="F:protein kinase activity"/>
    <property type="evidence" value="ECO:0007669"/>
    <property type="project" value="InterPro"/>
</dbReference>
<evidence type="ECO:0000256" key="2">
    <source>
        <dbReference type="ARBA" id="ARBA00004251"/>
    </source>
</evidence>
<keyword evidence="11" id="KW-0325">Glycoprotein</keyword>
<sequence>MKVSVIRMSSLLYLGVLTLAMVASDMIDDCLNSNRSYYMNIVLLEDNTYEWSMPLVKAAVEQAILADKQENDKYGLDFTLTANFNGFNTNLYKRQGCGSSTCEGLTILKKLNANGEVGCVMLGPSCTYATYQLVDENIGLRLTIPIISAGSFGLSCDYKPKLTRILPPARKICDFFLHFMNETLPFKEPWSRFYVYKKTNNYKTLLLFDTSLNKTINYTQNPTLPWAGNKLPPDEPKMPDGKTHMNFLQNNLQNDLMLYSRQSSESSTLFMHIDEDKRKDSIYFRQRGRYDKKPVIMKELKTTEGDFTEDQRIELNTLLRIDYYNLTKFYGTVKFEYGVYGVFELCQRGSLRYILSDRISYPDETFMDMEFKISVMYDIAKGMSYLHSSNIAVHGRLKSSNCVVDNRMVVKITDFGCNTMLNTGKDLWTAPEHLRKFGVSPKGDVYSYAIIAHEIVMRQAPFYTEYCTDVREKIYRLQHPIGHNVFRPDLNFEGVSDREIELYTLIKNCWEEDPELRPDFKRIELTLGNIFSNLHNQATETYMDNLIRRLQMYSRTLEKLVEERTALYKAERDRADRLNFMLLPGPVVRSLKETGSVEPELFEEVTIYFSDIVGFTTLCYYSTPMEVVDMLNEIYKNFDSILDHHDVYKVETIGDAYMVASGLPKRNGNRHALDIAHMALDILSFVGTFELEHLPGIPLWIRIGVHSGPCAAGVVGKKMPRYCLFGDTVNTASRMESTGLPLRIHVSQSTINILQRTDCKFEYEKRGETYLKGKGKMMTYWLTGVTGGSYNLPTPPSAENFQSLQKDLAEMIVLSLEKRGGDSFKKRKTLSTKIRRRETNSSAQSDSLPEYFHLAVTENPSTYL</sequence>
<proteinExistence type="inferred from homology"/>
<dbReference type="InterPro" id="IPR050401">
    <property type="entry name" value="Cyclic_nucleotide_synthase"/>
</dbReference>
<dbReference type="GeneTree" id="ENSGT00940000155955"/>
<keyword evidence="7" id="KW-1133">Transmembrane helix</keyword>
<comment type="similarity">
    <text evidence="15">Belongs to the adenylyl cyclase class-4/guanylyl cyclase family.</text>
</comment>
<keyword evidence="10" id="KW-0675">Receptor</keyword>
<gene>
    <name evidence="20" type="primary">GUCY2C</name>
</gene>
<evidence type="ECO:0000256" key="9">
    <source>
        <dbReference type="ARBA" id="ARBA00023136"/>
    </source>
</evidence>
<keyword evidence="21" id="KW-1185">Reference proteome</keyword>
<keyword evidence="6" id="KW-0256">Endoplasmic reticulum</keyword>
<dbReference type="PROSITE" id="PS00452">
    <property type="entry name" value="GUANYLATE_CYCLASE_1"/>
    <property type="match status" value="1"/>
</dbReference>
<dbReference type="Gene3D" id="3.30.70.1230">
    <property type="entry name" value="Nucleotide cyclase"/>
    <property type="match status" value="1"/>
</dbReference>
<accession>A0AAX7VKR8</accession>
<feature type="chain" id="PRO_5044281080" description="Guanylate cyclase" evidence="17">
    <location>
        <begin position="25"/>
        <end position="864"/>
    </location>
</feature>
<evidence type="ECO:0000256" key="16">
    <source>
        <dbReference type="RuleBase" id="RU003431"/>
    </source>
</evidence>
<dbReference type="Gene3D" id="3.40.50.2300">
    <property type="match status" value="1"/>
</dbReference>
<dbReference type="PROSITE" id="PS50125">
    <property type="entry name" value="GUANYLATE_CYCLASE_2"/>
    <property type="match status" value="1"/>
</dbReference>
<dbReference type="GO" id="GO:0004016">
    <property type="term" value="F:adenylate cyclase activity"/>
    <property type="evidence" value="ECO:0007669"/>
    <property type="project" value="TreeGrafter"/>
</dbReference>
<dbReference type="FunFam" id="1.10.510.10:FF:000364">
    <property type="entry name" value="Guanylate cyclase"/>
    <property type="match status" value="1"/>
</dbReference>
<dbReference type="PANTHER" id="PTHR11920">
    <property type="entry name" value="GUANYLYL CYCLASE"/>
    <property type="match status" value="1"/>
</dbReference>
<evidence type="ECO:0000256" key="17">
    <source>
        <dbReference type="SAM" id="SignalP"/>
    </source>
</evidence>
<evidence type="ECO:0000313" key="20">
    <source>
        <dbReference type="Ensembl" id="ENSACLP00000082329.1"/>
    </source>
</evidence>
<dbReference type="PROSITE" id="PS50011">
    <property type="entry name" value="PROTEIN_KINASE_DOM"/>
    <property type="match status" value="1"/>
</dbReference>
<keyword evidence="5" id="KW-0547">Nucleotide-binding</keyword>
<dbReference type="InterPro" id="IPR001054">
    <property type="entry name" value="A/G_cyclase"/>
</dbReference>
<keyword evidence="9" id="KW-0472">Membrane</keyword>
<keyword evidence="12 15" id="KW-0456">Lyase</keyword>
<dbReference type="InterPro" id="IPR028082">
    <property type="entry name" value="Peripla_BP_I"/>
</dbReference>
<dbReference type="GO" id="GO:0007168">
    <property type="term" value="P:receptor guanylyl cyclase signaling pathway"/>
    <property type="evidence" value="ECO:0007669"/>
    <property type="project" value="TreeGrafter"/>
</dbReference>
<evidence type="ECO:0000256" key="3">
    <source>
        <dbReference type="ARBA" id="ARBA00022475"/>
    </source>
</evidence>
<feature type="domain" description="Protein kinase" evidence="18">
    <location>
        <begin position="259"/>
        <end position="532"/>
    </location>
</feature>
<evidence type="ECO:0000259" key="18">
    <source>
        <dbReference type="PROSITE" id="PS50011"/>
    </source>
</evidence>
<reference evidence="20 21" key="1">
    <citation type="submission" date="2018-05" db="EMBL/GenBank/DDBJ databases">
        <authorList>
            <person name="Datahose"/>
        </authorList>
    </citation>
    <scope>NUCLEOTIDE SEQUENCE</scope>
</reference>
<dbReference type="SUPFAM" id="SSF55073">
    <property type="entry name" value="Nucleotide cyclase"/>
    <property type="match status" value="1"/>
</dbReference>
<dbReference type="EC" id="4.6.1.2" evidence="16"/>
<dbReference type="InterPro" id="IPR029787">
    <property type="entry name" value="Nucleotide_cyclase"/>
</dbReference>
<keyword evidence="17" id="KW-0732">Signal</keyword>
<evidence type="ECO:0000256" key="1">
    <source>
        <dbReference type="ARBA" id="ARBA00004115"/>
    </source>
</evidence>
<protein>
    <recommendedName>
        <fullName evidence="16">Guanylate cyclase</fullName>
        <ecNumber evidence="16">4.6.1.2</ecNumber>
    </recommendedName>
</protein>
<reference evidence="21" key="2">
    <citation type="submission" date="2023-03" db="EMBL/GenBank/DDBJ databases">
        <authorList>
            <consortium name="Wellcome Sanger Institute Data Sharing"/>
        </authorList>
    </citation>
    <scope>NUCLEOTIDE SEQUENCE [LARGE SCALE GENOMIC DNA]</scope>
</reference>
<organism evidence="20 21">
    <name type="scientific">Astatotilapia calliptera</name>
    <name type="common">Eastern happy</name>
    <name type="synonym">Chromis callipterus</name>
    <dbReference type="NCBI Taxonomy" id="8154"/>
    <lineage>
        <taxon>Eukaryota</taxon>
        <taxon>Metazoa</taxon>
        <taxon>Chordata</taxon>
        <taxon>Craniata</taxon>
        <taxon>Vertebrata</taxon>
        <taxon>Euteleostomi</taxon>
        <taxon>Actinopterygii</taxon>
        <taxon>Neopterygii</taxon>
        <taxon>Teleostei</taxon>
        <taxon>Neoteleostei</taxon>
        <taxon>Acanthomorphata</taxon>
        <taxon>Ovalentaria</taxon>
        <taxon>Cichlomorphae</taxon>
        <taxon>Cichliformes</taxon>
        <taxon>Cichlidae</taxon>
        <taxon>African cichlids</taxon>
        <taxon>Pseudocrenilabrinae</taxon>
        <taxon>Haplochromini</taxon>
        <taxon>Astatotilapia</taxon>
    </lineage>
</organism>
<keyword evidence="13 16" id="KW-0141">cGMP biosynthesis</keyword>
<evidence type="ECO:0000256" key="15">
    <source>
        <dbReference type="RuleBase" id="RU000405"/>
    </source>
</evidence>
<keyword evidence="8" id="KW-0342">GTP-binding</keyword>
<evidence type="ECO:0000256" key="11">
    <source>
        <dbReference type="ARBA" id="ARBA00023180"/>
    </source>
</evidence>
<dbReference type="GO" id="GO:0005524">
    <property type="term" value="F:ATP binding"/>
    <property type="evidence" value="ECO:0007669"/>
    <property type="project" value="InterPro"/>
</dbReference>
<dbReference type="InterPro" id="IPR000719">
    <property type="entry name" value="Prot_kinase_dom"/>
</dbReference>
<dbReference type="PANTHER" id="PTHR11920:SF347">
    <property type="entry name" value="GUANYLYL CYCLASE C"/>
    <property type="match status" value="1"/>
</dbReference>
<dbReference type="GO" id="GO:0005886">
    <property type="term" value="C:plasma membrane"/>
    <property type="evidence" value="ECO:0007669"/>
    <property type="project" value="UniProtKB-SubCell"/>
</dbReference>
<evidence type="ECO:0000256" key="8">
    <source>
        <dbReference type="ARBA" id="ARBA00023134"/>
    </source>
</evidence>
<keyword evidence="4" id="KW-0812">Transmembrane</keyword>
<dbReference type="Pfam" id="PF07714">
    <property type="entry name" value="PK_Tyr_Ser-Thr"/>
    <property type="match status" value="1"/>
</dbReference>
<evidence type="ECO:0000259" key="19">
    <source>
        <dbReference type="PROSITE" id="PS50125"/>
    </source>
</evidence>
<dbReference type="SMART" id="SM00044">
    <property type="entry name" value="CYCc"/>
    <property type="match status" value="1"/>
</dbReference>
<dbReference type="GO" id="GO:0004383">
    <property type="term" value="F:guanylate cyclase activity"/>
    <property type="evidence" value="ECO:0007669"/>
    <property type="project" value="UniProtKB-EC"/>
</dbReference>
<dbReference type="AlphaFoldDB" id="A0AAX7VKR8"/>
<evidence type="ECO:0000256" key="6">
    <source>
        <dbReference type="ARBA" id="ARBA00022824"/>
    </source>
</evidence>